<reference evidence="1" key="2">
    <citation type="journal article" date="2008" name="Genome Biol.">
        <title>Improved genome assembly and evidence-based global gene model set for the chordate Ciona intestinalis: new insight into intron and operon populations.</title>
        <authorList>
            <person name="Satou Y."/>
            <person name="Mineta K."/>
            <person name="Ogasawara M."/>
            <person name="Sasakura Y."/>
            <person name="Shoguchi E."/>
            <person name="Ueno K."/>
            <person name="Yamada L."/>
            <person name="Matsumoto J."/>
            <person name="Wasserscheid J."/>
            <person name="Dewar K."/>
            <person name="Wiley G.B."/>
            <person name="Macmil S.L."/>
            <person name="Roe B.A."/>
            <person name="Zeller R.W."/>
            <person name="Hastings K.E."/>
            <person name="Lemaire P."/>
            <person name="Lindquist E."/>
            <person name="Endo T."/>
            <person name="Hotta K."/>
            <person name="Inaba K."/>
        </authorList>
    </citation>
    <scope>NUCLEOTIDE SEQUENCE [LARGE SCALE GENOMIC DNA]</scope>
    <source>
        <strain evidence="1">wild type</strain>
    </source>
</reference>
<evidence type="ECO:0000313" key="2">
    <source>
        <dbReference type="Proteomes" id="UP000008144"/>
    </source>
</evidence>
<keyword evidence="2" id="KW-1185">Reference proteome</keyword>
<proteinExistence type="predicted"/>
<sequence length="90" mass="10975">MPRCMLRSTLWNNSELWRCFLHYSNLNDLIKTKIRKNIRRIIKPYPHSSYRPLRIVKETIKIFGYYVLKVSRFAPPDCIILTYFLPLFPR</sequence>
<dbReference type="InParanoid" id="H2XXN1"/>
<reference evidence="1" key="3">
    <citation type="submission" date="2025-08" db="UniProtKB">
        <authorList>
            <consortium name="Ensembl"/>
        </authorList>
    </citation>
    <scope>IDENTIFICATION</scope>
</reference>
<reference evidence="1" key="4">
    <citation type="submission" date="2025-09" db="UniProtKB">
        <authorList>
            <consortium name="Ensembl"/>
        </authorList>
    </citation>
    <scope>IDENTIFICATION</scope>
</reference>
<dbReference type="HOGENOM" id="CLU_2440193_0_0_1"/>
<evidence type="ECO:0000313" key="1">
    <source>
        <dbReference type="Ensembl" id="ENSCINP00000034415.1"/>
    </source>
</evidence>
<name>H2XXN1_CIOIN</name>
<dbReference type="Proteomes" id="UP000008144">
    <property type="component" value="Chromosome 9"/>
</dbReference>
<accession>H2XXN1</accession>
<protein>
    <submittedName>
        <fullName evidence="1">Uncharacterized protein</fullName>
    </submittedName>
</protein>
<dbReference type="AlphaFoldDB" id="H2XXN1"/>
<dbReference type="Ensembl" id="ENSCINT00000031838.1">
    <property type="protein sequence ID" value="ENSCINP00000034415.1"/>
    <property type="gene ID" value="ENSCING00000024435.1"/>
</dbReference>
<organism evidence="1 2">
    <name type="scientific">Ciona intestinalis</name>
    <name type="common">Transparent sea squirt</name>
    <name type="synonym">Ascidia intestinalis</name>
    <dbReference type="NCBI Taxonomy" id="7719"/>
    <lineage>
        <taxon>Eukaryota</taxon>
        <taxon>Metazoa</taxon>
        <taxon>Chordata</taxon>
        <taxon>Tunicata</taxon>
        <taxon>Ascidiacea</taxon>
        <taxon>Phlebobranchia</taxon>
        <taxon>Cionidae</taxon>
        <taxon>Ciona</taxon>
    </lineage>
</organism>
<reference evidence="2" key="1">
    <citation type="journal article" date="2002" name="Science">
        <title>The draft genome of Ciona intestinalis: insights into chordate and vertebrate origins.</title>
        <authorList>
            <person name="Dehal P."/>
            <person name="Satou Y."/>
            <person name="Campbell R.K."/>
            <person name="Chapman J."/>
            <person name="Degnan B."/>
            <person name="De Tomaso A."/>
            <person name="Davidson B."/>
            <person name="Di Gregorio A."/>
            <person name="Gelpke M."/>
            <person name="Goodstein D.M."/>
            <person name="Harafuji N."/>
            <person name="Hastings K.E."/>
            <person name="Ho I."/>
            <person name="Hotta K."/>
            <person name="Huang W."/>
            <person name="Kawashima T."/>
            <person name="Lemaire P."/>
            <person name="Martinez D."/>
            <person name="Meinertzhagen I.A."/>
            <person name="Necula S."/>
            <person name="Nonaka M."/>
            <person name="Putnam N."/>
            <person name="Rash S."/>
            <person name="Saiga H."/>
            <person name="Satake M."/>
            <person name="Terry A."/>
            <person name="Yamada L."/>
            <person name="Wang H.G."/>
            <person name="Awazu S."/>
            <person name="Azumi K."/>
            <person name="Boore J."/>
            <person name="Branno M."/>
            <person name="Chin-Bow S."/>
            <person name="DeSantis R."/>
            <person name="Doyle S."/>
            <person name="Francino P."/>
            <person name="Keys D.N."/>
            <person name="Haga S."/>
            <person name="Hayashi H."/>
            <person name="Hino K."/>
            <person name="Imai K.S."/>
            <person name="Inaba K."/>
            <person name="Kano S."/>
            <person name="Kobayashi K."/>
            <person name="Kobayashi M."/>
            <person name="Lee B.I."/>
            <person name="Makabe K.W."/>
            <person name="Manohar C."/>
            <person name="Matassi G."/>
            <person name="Medina M."/>
            <person name="Mochizuki Y."/>
            <person name="Mount S."/>
            <person name="Morishita T."/>
            <person name="Miura S."/>
            <person name="Nakayama A."/>
            <person name="Nishizaka S."/>
            <person name="Nomoto H."/>
            <person name="Ohta F."/>
            <person name="Oishi K."/>
            <person name="Rigoutsos I."/>
            <person name="Sano M."/>
            <person name="Sasaki A."/>
            <person name="Sasakura Y."/>
            <person name="Shoguchi E."/>
            <person name="Shin-i T."/>
            <person name="Spagnuolo A."/>
            <person name="Stainier D."/>
            <person name="Suzuki M.M."/>
            <person name="Tassy O."/>
            <person name="Takatori N."/>
            <person name="Tokuoka M."/>
            <person name="Yagi K."/>
            <person name="Yoshizaki F."/>
            <person name="Wada S."/>
            <person name="Zhang C."/>
            <person name="Hyatt P.D."/>
            <person name="Larimer F."/>
            <person name="Detter C."/>
            <person name="Doggett N."/>
            <person name="Glavina T."/>
            <person name="Hawkins T."/>
            <person name="Richardson P."/>
            <person name="Lucas S."/>
            <person name="Kohara Y."/>
            <person name="Levine M."/>
            <person name="Satoh N."/>
            <person name="Rokhsar D.S."/>
        </authorList>
    </citation>
    <scope>NUCLEOTIDE SEQUENCE [LARGE SCALE GENOMIC DNA]</scope>
</reference>
<dbReference type="EMBL" id="EAAA01002946">
    <property type="status" value="NOT_ANNOTATED_CDS"/>
    <property type="molecule type" value="Genomic_DNA"/>
</dbReference>